<dbReference type="EMBL" id="JABWQX020000001">
    <property type="protein sequence ID" value="MBV4550054.1"/>
    <property type="molecule type" value="Genomic_DNA"/>
</dbReference>
<dbReference type="Pfam" id="PF18593">
    <property type="entry name" value="CdiI_2"/>
    <property type="match status" value="1"/>
</dbReference>
<evidence type="ECO:0000313" key="3">
    <source>
        <dbReference type="EMBL" id="MBV4550054.1"/>
    </source>
</evidence>
<dbReference type="EMBL" id="JABWQX010000015">
    <property type="protein sequence ID" value="MBC3398392.1"/>
    <property type="molecule type" value="Genomic_DNA"/>
</dbReference>
<gene>
    <name evidence="3" type="ORF">HU742_002700</name>
    <name evidence="2" type="ORF">HU742_24540</name>
</gene>
<feature type="domain" description="CdiI immunity protein" evidence="1">
    <location>
        <begin position="4"/>
        <end position="95"/>
    </location>
</feature>
<organism evidence="2">
    <name type="scientific">Pseudomonas marvdashtae</name>
    <dbReference type="NCBI Taxonomy" id="2745500"/>
    <lineage>
        <taxon>Bacteria</taxon>
        <taxon>Pseudomonadati</taxon>
        <taxon>Pseudomonadota</taxon>
        <taxon>Gammaproteobacteria</taxon>
        <taxon>Pseudomonadales</taxon>
        <taxon>Pseudomonadaceae</taxon>
        <taxon>Pseudomonas</taxon>
    </lineage>
</organism>
<evidence type="ECO:0000313" key="4">
    <source>
        <dbReference type="Proteomes" id="UP000659438"/>
    </source>
</evidence>
<dbReference type="AlphaFoldDB" id="A0A923FUA1"/>
<name>A0A923FUA1_9PSED</name>
<comment type="caution">
    <text evidence="2">The sequence shown here is derived from an EMBL/GenBank/DDBJ whole genome shotgun (WGS) entry which is preliminary data.</text>
</comment>
<dbReference type="Proteomes" id="UP000659438">
    <property type="component" value="Unassembled WGS sequence"/>
</dbReference>
<keyword evidence="4" id="KW-1185">Reference proteome</keyword>
<dbReference type="RefSeq" id="WP_186645029.1">
    <property type="nucleotide sequence ID" value="NZ_JABWQX020000001.1"/>
</dbReference>
<dbReference type="CDD" id="cd20687">
    <property type="entry name" value="CdiI_Ykris-like"/>
    <property type="match status" value="1"/>
</dbReference>
<protein>
    <recommendedName>
        <fullName evidence="1">CdiI immunity protein domain-containing protein</fullName>
    </recommendedName>
</protein>
<sequence length="106" mass="12774">MNTKFEELHDFFGAYFHQDWTIEHESAEEVISAFLTESDIDVLRLVQQEINLLIRDNKDEQKLREYLLKELSCYYCYWNEWGTGEHWLLHIASRLDIMINQLDSST</sequence>
<reference evidence="2 4" key="1">
    <citation type="journal article" date="2020" name="Microorganisms">
        <title>Reliable Identification of Environmental Pseudomonas Isolates Using the rpoD Gene.</title>
        <authorList>
            <consortium name="The Broad Institute Genome Sequencing Platform"/>
            <person name="Girard L."/>
            <person name="Lood C."/>
            <person name="Rokni-Zadeh H."/>
            <person name="van Noort V."/>
            <person name="Lavigne R."/>
            <person name="De Mot R."/>
        </authorList>
    </citation>
    <scope>NUCLEOTIDE SEQUENCE</scope>
    <source>
        <strain evidence="2 4">SWRI102</strain>
    </source>
</reference>
<evidence type="ECO:0000313" key="2">
    <source>
        <dbReference type="EMBL" id="MBC3398392.1"/>
    </source>
</evidence>
<proteinExistence type="predicted"/>
<reference evidence="2" key="2">
    <citation type="submission" date="2020-07" db="EMBL/GenBank/DDBJ databases">
        <authorList>
            <person name="Lood C."/>
            <person name="Girard L."/>
        </authorList>
    </citation>
    <scope>NUCLEOTIDE SEQUENCE</scope>
    <source>
        <strain evidence="2">SWRI102</strain>
    </source>
</reference>
<reference evidence="3" key="3">
    <citation type="submission" date="2021-06" db="EMBL/GenBank/DDBJ databases">
        <title>Updating the genus Pseudomonas: Description of 43 new species and partition of the Pseudomonas putida group.</title>
        <authorList>
            <person name="Girard L."/>
            <person name="Lood C."/>
            <person name="Vandamme P."/>
            <person name="Rokni-Zadeh H."/>
            <person name="Van Noort V."/>
            <person name="Hofte M."/>
            <person name="Lavigne R."/>
            <person name="De Mot R."/>
        </authorList>
    </citation>
    <scope>NUCLEOTIDE SEQUENCE</scope>
    <source>
        <strain evidence="3">SWRI102</strain>
    </source>
</reference>
<accession>A0A923FUA1</accession>
<evidence type="ECO:0000259" key="1">
    <source>
        <dbReference type="Pfam" id="PF18593"/>
    </source>
</evidence>
<dbReference type="InterPro" id="IPR041129">
    <property type="entry name" value="CdiI_2"/>
</dbReference>